<dbReference type="InterPro" id="IPR006913">
    <property type="entry name" value="CENP-V/GFA"/>
</dbReference>
<evidence type="ECO:0000313" key="6">
    <source>
        <dbReference type="EMBL" id="AGI69188.1"/>
    </source>
</evidence>
<protein>
    <submittedName>
        <fullName evidence="6">Putative glutathione-dependent formaldehyde-activating [GFA] protein</fullName>
    </submittedName>
</protein>
<dbReference type="HOGENOM" id="CLU_055491_4_3_5"/>
<feature type="domain" description="CENP-V/GFA" evidence="5">
    <location>
        <begin position="3"/>
        <end position="120"/>
    </location>
</feature>
<keyword evidence="7" id="KW-1185">Reference proteome</keyword>
<gene>
    <name evidence="6" type="ORF">OAN307_c37290</name>
</gene>
<evidence type="ECO:0000256" key="1">
    <source>
        <dbReference type="ARBA" id="ARBA00005495"/>
    </source>
</evidence>
<evidence type="ECO:0000313" key="7">
    <source>
        <dbReference type="Proteomes" id="UP000005307"/>
    </source>
</evidence>
<dbReference type="SUPFAM" id="SSF51316">
    <property type="entry name" value="Mss4-like"/>
    <property type="match status" value="1"/>
</dbReference>
<comment type="similarity">
    <text evidence="1">Belongs to the Gfa family.</text>
</comment>
<organism evidence="6 7">
    <name type="scientific">Octadecabacter antarcticus 307</name>
    <dbReference type="NCBI Taxonomy" id="391626"/>
    <lineage>
        <taxon>Bacteria</taxon>
        <taxon>Pseudomonadati</taxon>
        <taxon>Pseudomonadota</taxon>
        <taxon>Alphaproteobacteria</taxon>
        <taxon>Rhodobacterales</taxon>
        <taxon>Roseobacteraceae</taxon>
        <taxon>Octadecabacter</taxon>
    </lineage>
</organism>
<dbReference type="GO" id="GO:0016846">
    <property type="term" value="F:carbon-sulfur lyase activity"/>
    <property type="evidence" value="ECO:0007669"/>
    <property type="project" value="InterPro"/>
</dbReference>
<evidence type="ECO:0000256" key="4">
    <source>
        <dbReference type="ARBA" id="ARBA00023239"/>
    </source>
</evidence>
<dbReference type="Proteomes" id="UP000005307">
    <property type="component" value="Chromosome"/>
</dbReference>
<dbReference type="KEGG" id="oat:OAN307_c37290"/>
<accession>M9RBQ0</accession>
<dbReference type="EMBL" id="CP003740">
    <property type="protein sequence ID" value="AGI69188.1"/>
    <property type="molecule type" value="Genomic_DNA"/>
</dbReference>
<dbReference type="InterPro" id="IPR011057">
    <property type="entry name" value="Mss4-like_sf"/>
</dbReference>
<keyword evidence="4" id="KW-0456">Lyase</keyword>
<reference evidence="6 7" key="1">
    <citation type="journal article" date="2013" name="PLoS ONE">
        <title>Poles Apart: Arctic and Antarctic Octadecabacter strains Share High Genome Plasticity and a New Type of Xanthorhodopsin.</title>
        <authorList>
            <person name="Vollmers J."/>
            <person name="Voget S."/>
            <person name="Dietrich S."/>
            <person name="Gollnow K."/>
            <person name="Smits M."/>
            <person name="Meyer K."/>
            <person name="Brinkhoff T."/>
            <person name="Simon M."/>
            <person name="Daniel R."/>
        </authorList>
    </citation>
    <scope>NUCLEOTIDE SEQUENCE [LARGE SCALE GENOMIC DNA]</scope>
    <source>
        <strain evidence="6 7">307</strain>
    </source>
</reference>
<dbReference type="GO" id="GO:0046872">
    <property type="term" value="F:metal ion binding"/>
    <property type="evidence" value="ECO:0007669"/>
    <property type="project" value="UniProtKB-KW"/>
</dbReference>
<dbReference type="STRING" id="391626.OAN307_c37290"/>
<name>M9RBQ0_9RHOB</name>
<dbReference type="eggNOG" id="COG3791">
    <property type="taxonomic scope" value="Bacteria"/>
</dbReference>
<keyword evidence="3" id="KW-0862">Zinc</keyword>
<evidence type="ECO:0000256" key="3">
    <source>
        <dbReference type="ARBA" id="ARBA00022833"/>
    </source>
</evidence>
<proteinExistence type="inferred from homology"/>
<keyword evidence="2" id="KW-0479">Metal-binding</keyword>
<dbReference type="Pfam" id="PF04828">
    <property type="entry name" value="GFA"/>
    <property type="match status" value="1"/>
</dbReference>
<sequence>MERTGHCLCEATHYTVTTDAKFGIRCYCGDCRRLSGAGSVAQFAFPAATVTIEGPLKHHFGTADSGNALNFGFCGDCGSPIMKTTTRAEGLIFIYAGSMENTDGLPPLRPVFEEQRPPWDVPLAT</sequence>
<dbReference type="Gene3D" id="3.90.1590.10">
    <property type="entry name" value="glutathione-dependent formaldehyde- activating enzyme (gfa)"/>
    <property type="match status" value="1"/>
</dbReference>
<dbReference type="PANTHER" id="PTHR33337:SF40">
    <property type="entry name" value="CENP-V_GFA DOMAIN-CONTAINING PROTEIN-RELATED"/>
    <property type="match status" value="1"/>
</dbReference>
<dbReference type="PANTHER" id="PTHR33337">
    <property type="entry name" value="GFA DOMAIN-CONTAINING PROTEIN"/>
    <property type="match status" value="1"/>
</dbReference>
<dbReference type="PROSITE" id="PS51891">
    <property type="entry name" value="CENP_V_GFA"/>
    <property type="match status" value="1"/>
</dbReference>
<evidence type="ECO:0000259" key="5">
    <source>
        <dbReference type="PROSITE" id="PS51891"/>
    </source>
</evidence>
<evidence type="ECO:0000256" key="2">
    <source>
        <dbReference type="ARBA" id="ARBA00022723"/>
    </source>
</evidence>
<dbReference type="AlphaFoldDB" id="M9RBQ0"/>